<protein>
    <submittedName>
        <fullName evidence="2">Uncharacterized protein</fullName>
    </submittedName>
</protein>
<gene>
    <name evidence="2" type="ORF">GCM10025868_17030</name>
</gene>
<evidence type="ECO:0000313" key="3">
    <source>
        <dbReference type="Proteomes" id="UP001157017"/>
    </source>
</evidence>
<sequence>MTGRRVRVLPDEQHADVGERAVERAQHVLGGGQVAGAGLVAGRLLEQPGDDVRDGRQGAGPPGVDEAR</sequence>
<feature type="region of interest" description="Disordered" evidence="1">
    <location>
        <begin position="46"/>
        <end position="68"/>
    </location>
</feature>
<evidence type="ECO:0000256" key="1">
    <source>
        <dbReference type="SAM" id="MobiDB-lite"/>
    </source>
</evidence>
<dbReference type="Proteomes" id="UP001157017">
    <property type="component" value="Unassembled WGS sequence"/>
</dbReference>
<evidence type="ECO:0000313" key="2">
    <source>
        <dbReference type="EMBL" id="GMA86453.1"/>
    </source>
</evidence>
<organism evidence="2 3">
    <name type="scientific">Angustibacter aerolatus</name>
    <dbReference type="NCBI Taxonomy" id="1162965"/>
    <lineage>
        <taxon>Bacteria</taxon>
        <taxon>Bacillati</taxon>
        <taxon>Actinomycetota</taxon>
        <taxon>Actinomycetes</taxon>
        <taxon>Kineosporiales</taxon>
        <taxon>Kineosporiaceae</taxon>
    </lineage>
</organism>
<dbReference type="EMBL" id="BSUZ01000001">
    <property type="protein sequence ID" value="GMA86453.1"/>
    <property type="molecule type" value="Genomic_DNA"/>
</dbReference>
<proteinExistence type="predicted"/>
<keyword evidence="3" id="KW-1185">Reference proteome</keyword>
<name>A0ABQ6JE37_9ACTN</name>
<reference evidence="3" key="1">
    <citation type="journal article" date="2019" name="Int. J. Syst. Evol. Microbiol.">
        <title>The Global Catalogue of Microorganisms (GCM) 10K type strain sequencing project: providing services to taxonomists for standard genome sequencing and annotation.</title>
        <authorList>
            <consortium name="The Broad Institute Genomics Platform"/>
            <consortium name="The Broad Institute Genome Sequencing Center for Infectious Disease"/>
            <person name="Wu L."/>
            <person name="Ma J."/>
        </authorList>
    </citation>
    <scope>NUCLEOTIDE SEQUENCE [LARGE SCALE GENOMIC DNA]</scope>
    <source>
        <strain evidence="3">NBRC 108730</strain>
    </source>
</reference>
<accession>A0ABQ6JE37</accession>
<comment type="caution">
    <text evidence="2">The sequence shown here is derived from an EMBL/GenBank/DDBJ whole genome shotgun (WGS) entry which is preliminary data.</text>
</comment>